<dbReference type="EMBL" id="MTEI01000002">
    <property type="protein sequence ID" value="OQW89583.1"/>
    <property type="molecule type" value="Genomic_DNA"/>
</dbReference>
<accession>A0A1W9KY60</accession>
<evidence type="ECO:0000313" key="2">
    <source>
        <dbReference type="EMBL" id="OQW89583.1"/>
    </source>
</evidence>
<keyword evidence="1" id="KW-1133">Transmembrane helix</keyword>
<comment type="caution">
    <text evidence="2">The sequence shown here is derived from an EMBL/GenBank/DDBJ whole genome shotgun (WGS) entry which is preliminary data.</text>
</comment>
<reference evidence="2 3" key="1">
    <citation type="submission" date="2017-01" db="EMBL/GenBank/DDBJ databases">
        <title>Novel large sulfur bacteria in the metagenomes of groundwater-fed chemosynthetic microbial mats in the Lake Huron basin.</title>
        <authorList>
            <person name="Sharrar A.M."/>
            <person name="Flood B.E."/>
            <person name="Bailey J.V."/>
            <person name="Jones D.S."/>
            <person name="Biddanda B."/>
            <person name="Ruberg S.A."/>
            <person name="Marcus D.N."/>
            <person name="Dick G.J."/>
        </authorList>
    </citation>
    <scope>NUCLEOTIDE SEQUENCE [LARGE SCALE GENOMIC DNA]</scope>
    <source>
        <strain evidence="2">A7</strain>
    </source>
</reference>
<gene>
    <name evidence="2" type="ORF">BWK72_05825</name>
</gene>
<proteinExistence type="predicted"/>
<evidence type="ECO:0008006" key="4">
    <source>
        <dbReference type="Google" id="ProtNLM"/>
    </source>
</evidence>
<organism evidence="2 3">
    <name type="scientific">Rhodoferax ferrireducens</name>
    <dbReference type="NCBI Taxonomy" id="192843"/>
    <lineage>
        <taxon>Bacteria</taxon>
        <taxon>Pseudomonadati</taxon>
        <taxon>Pseudomonadota</taxon>
        <taxon>Betaproteobacteria</taxon>
        <taxon>Burkholderiales</taxon>
        <taxon>Comamonadaceae</taxon>
        <taxon>Rhodoferax</taxon>
    </lineage>
</organism>
<dbReference type="AlphaFoldDB" id="A0A1W9KY60"/>
<protein>
    <recommendedName>
        <fullName evidence="4">VanZ-like domain-containing protein</fullName>
    </recommendedName>
</protein>
<feature type="transmembrane region" description="Helical" evidence="1">
    <location>
        <begin position="41"/>
        <end position="58"/>
    </location>
</feature>
<sequence>MVMTIRLLWRAAFWTLVLVTVWLSLVPVHQLPTDFHFWDKAQHALGFAALAVLGRRAYPAHLRVLVFGLLLFGAGIECAQWLTGWRQGDWADWLADCIGLAAGILGHQTLGKPGRDSH</sequence>
<dbReference type="NCBIfam" id="NF037970">
    <property type="entry name" value="vanZ_1"/>
    <property type="match status" value="1"/>
</dbReference>
<name>A0A1W9KY60_9BURK</name>
<keyword evidence="1" id="KW-0812">Transmembrane</keyword>
<dbReference type="Proteomes" id="UP000192505">
    <property type="component" value="Unassembled WGS sequence"/>
</dbReference>
<feature type="transmembrane region" description="Helical" evidence="1">
    <location>
        <begin position="65"/>
        <end position="83"/>
    </location>
</feature>
<evidence type="ECO:0000313" key="3">
    <source>
        <dbReference type="Proteomes" id="UP000192505"/>
    </source>
</evidence>
<evidence type="ECO:0000256" key="1">
    <source>
        <dbReference type="SAM" id="Phobius"/>
    </source>
</evidence>
<keyword evidence="1" id="KW-0472">Membrane</keyword>
<feature type="transmembrane region" description="Helical" evidence="1">
    <location>
        <begin position="7"/>
        <end position="29"/>
    </location>
</feature>